<dbReference type="AlphaFoldDB" id="A0A6G6WEE8"/>
<evidence type="ECO:0000259" key="3">
    <source>
        <dbReference type="Pfam" id="PF08338"/>
    </source>
</evidence>
<evidence type="ECO:0000259" key="2">
    <source>
        <dbReference type="Pfam" id="PF01370"/>
    </source>
</evidence>
<dbReference type="InterPro" id="IPR001509">
    <property type="entry name" value="Epimerase_deHydtase"/>
</dbReference>
<dbReference type="EMBL" id="CP049257">
    <property type="protein sequence ID" value="QIG43604.1"/>
    <property type="molecule type" value="Genomic_DNA"/>
</dbReference>
<dbReference type="PANTHER" id="PTHR11092:SF0">
    <property type="entry name" value="EPIMERASE FAMILY PROTEIN SDR39U1"/>
    <property type="match status" value="1"/>
</dbReference>
<dbReference type="SUPFAM" id="SSF51735">
    <property type="entry name" value="NAD(P)-binding Rossmann-fold domains"/>
    <property type="match status" value="1"/>
</dbReference>
<name>A0A6G6WEE8_9ACTN</name>
<organism evidence="4 5">
    <name type="scientific">Nocardioides anomalus</name>
    <dbReference type="NCBI Taxonomy" id="2712223"/>
    <lineage>
        <taxon>Bacteria</taxon>
        <taxon>Bacillati</taxon>
        <taxon>Actinomycetota</taxon>
        <taxon>Actinomycetes</taxon>
        <taxon>Propionibacteriales</taxon>
        <taxon>Nocardioidaceae</taxon>
        <taxon>Nocardioides</taxon>
    </lineage>
</organism>
<dbReference type="NCBIfam" id="TIGR01777">
    <property type="entry name" value="yfcH"/>
    <property type="match status" value="1"/>
</dbReference>
<dbReference type="KEGG" id="nano:G5V58_13300"/>
<dbReference type="Pfam" id="PF08338">
    <property type="entry name" value="DUF1731"/>
    <property type="match status" value="1"/>
</dbReference>
<feature type="domain" description="DUF1731" evidence="3">
    <location>
        <begin position="249"/>
        <end position="292"/>
    </location>
</feature>
<dbReference type="InterPro" id="IPR010099">
    <property type="entry name" value="SDR39U1"/>
</dbReference>
<evidence type="ECO:0000256" key="1">
    <source>
        <dbReference type="ARBA" id="ARBA00009353"/>
    </source>
</evidence>
<comment type="similarity">
    <text evidence="1">Belongs to the NAD(P)-dependent epimerase/dehydratase family. SDR39U1 subfamily.</text>
</comment>
<protein>
    <submittedName>
        <fullName evidence="4">TIGR01777 family protein</fullName>
    </submittedName>
</protein>
<feature type="domain" description="NAD-dependent epimerase/dehydratase" evidence="2">
    <location>
        <begin position="4"/>
        <end position="222"/>
    </location>
</feature>
<dbReference type="PANTHER" id="PTHR11092">
    <property type="entry name" value="SUGAR NUCLEOTIDE EPIMERASE RELATED"/>
    <property type="match status" value="1"/>
</dbReference>
<accession>A0A6G6WEE8</accession>
<evidence type="ECO:0000313" key="4">
    <source>
        <dbReference type="EMBL" id="QIG43604.1"/>
    </source>
</evidence>
<dbReference type="RefSeq" id="WP_165233432.1">
    <property type="nucleotide sequence ID" value="NZ_CP049257.1"/>
</dbReference>
<keyword evidence="5" id="KW-1185">Reference proteome</keyword>
<sequence length="300" mass="31380">MVHVLLAGGSGFLGTHLRSALLGRGHTVTKLTRGTASGPHESSWDPYAGRLDPAAVEAADVVVNLAGAPTAGNPHSEKWARELRESRVTTTRVLAEAIAASTSRPAFLAGNGISYYGDHGDQVLAEDADSRGEALLTSVTREWEAAASPAAEAGARVCVLRTAPVMDRRSPPLKQLRLLYLAGLGGKLGDGRQHMAMISLHDWVGATVHLAEHADASGPFNLCCVTTPTNAEFTAELARQLHRPSFARVPSFALNVGAGKMAPELLGSLNVVPAALQASGYSFRDPDVTAVVRAGLAAED</sequence>
<dbReference type="InterPro" id="IPR013549">
    <property type="entry name" value="DUF1731"/>
</dbReference>
<dbReference type="Pfam" id="PF01370">
    <property type="entry name" value="Epimerase"/>
    <property type="match status" value="1"/>
</dbReference>
<dbReference type="Gene3D" id="3.40.50.720">
    <property type="entry name" value="NAD(P)-binding Rossmann-like Domain"/>
    <property type="match status" value="1"/>
</dbReference>
<dbReference type="Proteomes" id="UP000502996">
    <property type="component" value="Chromosome"/>
</dbReference>
<evidence type="ECO:0000313" key="5">
    <source>
        <dbReference type="Proteomes" id="UP000502996"/>
    </source>
</evidence>
<proteinExistence type="inferred from homology"/>
<dbReference type="InterPro" id="IPR036291">
    <property type="entry name" value="NAD(P)-bd_dom_sf"/>
</dbReference>
<reference evidence="4 5" key="1">
    <citation type="submission" date="2020-02" db="EMBL/GenBank/DDBJ databases">
        <title>Full genome sequence of Nocardioides sp. R-3366.</title>
        <authorList>
            <person name="Im W.-T."/>
        </authorList>
    </citation>
    <scope>NUCLEOTIDE SEQUENCE [LARGE SCALE GENOMIC DNA]</scope>
    <source>
        <strain evidence="4 5">R-3366</strain>
    </source>
</reference>
<gene>
    <name evidence="4" type="ORF">G5V58_13300</name>
</gene>